<dbReference type="STRING" id="35608.A0A2U1LA07"/>
<dbReference type="Proteomes" id="UP000245207">
    <property type="component" value="Unassembled WGS sequence"/>
</dbReference>
<name>A0A2U1LA07_ARTAN</name>
<evidence type="ECO:0000313" key="3">
    <source>
        <dbReference type="Proteomes" id="UP000245207"/>
    </source>
</evidence>
<dbReference type="EMBL" id="PKPP01010574">
    <property type="protein sequence ID" value="PWA45829.1"/>
    <property type="molecule type" value="Genomic_DNA"/>
</dbReference>
<comment type="caution">
    <text evidence="2">The sequence shown here is derived from an EMBL/GenBank/DDBJ whole genome shotgun (WGS) entry which is preliminary data.</text>
</comment>
<evidence type="ECO:0000259" key="1">
    <source>
        <dbReference type="Pfam" id="PF13966"/>
    </source>
</evidence>
<proteinExistence type="predicted"/>
<accession>A0A2U1LA07</accession>
<evidence type="ECO:0000313" key="2">
    <source>
        <dbReference type="EMBL" id="PWA45829.1"/>
    </source>
</evidence>
<reference evidence="2 3" key="1">
    <citation type="journal article" date="2018" name="Mol. Plant">
        <title>The genome of Artemisia annua provides insight into the evolution of Asteraceae family and artemisinin biosynthesis.</title>
        <authorList>
            <person name="Shen Q."/>
            <person name="Zhang L."/>
            <person name="Liao Z."/>
            <person name="Wang S."/>
            <person name="Yan T."/>
            <person name="Shi P."/>
            <person name="Liu M."/>
            <person name="Fu X."/>
            <person name="Pan Q."/>
            <person name="Wang Y."/>
            <person name="Lv Z."/>
            <person name="Lu X."/>
            <person name="Zhang F."/>
            <person name="Jiang W."/>
            <person name="Ma Y."/>
            <person name="Chen M."/>
            <person name="Hao X."/>
            <person name="Li L."/>
            <person name="Tang Y."/>
            <person name="Lv G."/>
            <person name="Zhou Y."/>
            <person name="Sun X."/>
            <person name="Brodelius P.E."/>
            <person name="Rose J.K.C."/>
            <person name="Tang K."/>
        </authorList>
    </citation>
    <scope>NUCLEOTIDE SEQUENCE [LARGE SCALE GENOMIC DNA]</scope>
    <source>
        <strain evidence="3">cv. Huhao1</strain>
        <tissue evidence="2">Leaf</tissue>
    </source>
</reference>
<keyword evidence="3" id="KW-1185">Reference proteome</keyword>
<dbReference type="Pfam" id="PF13966">
    <property type="entry name" value="zf-RVT"/>
    <property type="match status" value="1"/>
</dbReference>
<dbReference type="InterPro" id="IPR026960">
    <property type="entry name" value="RVT-Znf"/>
</dbReference>
<protein>
    <recommendedName>
        <fullName evidence="1">Reverse transcriptase zinc-binding domain-containing protein</fullName>
    </recommendedName>
</protein>
<dbReference type="OrthoDB" id="1938430at2759"/>
<organism evidence="2 3">
    <name type="scientific">Artemisia annua</name>
    <name type="common">Sweet wormwood</name>
    <dbReference type="NCBI Taxonomy" id="35608"/>
    <lineage>
        <taxon>Eukaryota</taxon>
        <taxon>Viridiplantae</taxon>
        <taxon>Streptophyta</taxon>
        <taxon>Embryophyta</taxon>
        <taxon>Tracheophyta</taxon>
        <taxon>Spermatophyta</taxon>
        <taxon>Magnoliopsida</taxon>
        <taxon>eudicotyledons</taxon>
        <taxon>Gunneridae</taxon>
        <taxon>Pentapetalae</taxon>
        <taxon>asterids</taxon>
        <taxon>campanulids</taxon>
        <taxon>Asterales</taxon>
        <taxon>Asteraceae</taxon>
        <taxon>Asteroideae</taxon>
        <taxon>Anthemideae</taxon>
        <taxon>Artemisiinae</taxon>
        <taxon>Artemisia</taxon>
    </lineage>
</organism>
<feature type="domain" description="Reverse transcriptase zinc-binding" evidence="1">
    <location>
        <begin position="3"/>
        <end position="45"/>
    </location>
</feature>
<dbReference type="AlphaFoldDB" id="A0A2U1LA07"/>
<sequence length="126" mass="14663">MFLDKLPTRNNLSARGVNILGSLCTNCGVEAETRNHLFFGCSLALGLFQLLGHWWNIHVPNISDPFSWELWFIGLRFNCLQKLALEAAFFSLWWHIWTFRNATLFSVKKHLKGMILTTLFLKRFFG</sequence>
<gene>
    <name evidence="2" type="ORF">CTI12_AA514070</name>
</gene>